<dbReference type="GO" id="GO:0006152">
    <property type="term" value="P:purine nucleoside catabolic process"/>
    <property type="evidence" value="ECO:0007669"/>
    <property type="project" value="TreeGrafter"/>
</dbReference>
<dbReference type="EMBL" id="CP014502">
    <property type="protein sequence ID" value="ANB14267.1"/>
    <property type="molecule type" value="Genomic_DNA"/>
</dbReference>
<dbReference type="Pfam" id="PF01156">
    <property type="entry name" value="IU_nuc_hydro"/>
    <property type="match status" value="1"/>
</dbReference>
<dbReference type="GeneID" id="30037448"/>
<keyword evidence="6" id="KW-1185">Reference proteome</keyword>
<dbReference type="Gene3D" id="3.90.245.10">
    <property type="entry name" value="Ribonucleoside hydrolase-like"/>
    <property type="match status" value="1"/>
</dbReference>
<reference evidence="5 6" key="1">
    <citation type="submission" date="2016-02" db="EMBL/GenBank/DDBJ databases">
        <title>Complete genome sequence and transcriptome regulation of the pentose utilising yeast Sugiyamaella lignohabitans.</title>
        <authorList>
            <person name="Bellasio M."/>
            <person name="Peymann A."/>
            <person name="Valli M."/>
            <person name="Sipitzky M."/>
            <person name="Graf A."/>
            <person name="Sauer M."/>
            <person name="Marx H."/>
            <person name="Mattanovich D."/>
        </authorList>
    </citation>
    <scope>NUCLEOTIDE SEQUENCE [LARGE SCALE GENOMIC DNA]</scope>
    <source>
        <strain evidence="5 6">CBS 10342</strain>
    </source>
</reference>
<dbReference type="PANTHER" id="PTHR12304:SF56">
    <property type="entry name" value="HYDROLASE, PUTATIVE (AFU_ORTHOLOGUE AFUA_1G11790)-RELATED"/>
    <property type="match status" value="1"/>
</dbReference>
<evidence type="ECO:0000259" key="4">
    <source>
        <dbReference type="Pfam" id="PF01156"/>
    </source>
</evidence>
<accession>A0A161HLK3</accession>
<sequence length="319" mass="35715">MHNAEEVHGWDGLGNVHELAKEYTATQEWIDLFKKEEQAMHSTIEEELSFIPSRRPSYLEILDILRENEPGTVIICAIGPLMNLAMAAQIDPITFSRVKKVVSMGGALLEPGNVTPTAEFNVFSDPAAAAIVYALSSPSPEATLPENTPESLLKYVKSPDYKPISLIIVPLDITHRHFLNESTFAEKSKPLIDQQSPLALWMSIWMGTSFDSMRQINAPGVPTLVHMHDPLAVWYAITYESNDNWKIDSQLDIRVETVGRWTSGSLLVDRRGRRKTDKPTHNDRGQWLLSTVGNRVDVCVDSPGHGEAFGKELLDMIFH</sequence>
<dbReference type="Proteomes" id="UP000189580">
    <property type="component" value="Chromosome d"/>
</dbReference>
<evidence type="ECO:0000256" key="1">
    <source>
        <dbReference type="ARBA" id="ARBA00009176"/>
    </source>
</evidence>
<protein>
    <recommendedName>
        <fullName evidence="4">Inosine/uridine-preferring nucleoside hydrolase domain-containing protein</fullName>
    </recommendedName>
</protein>
<dbReference type="SUPFAM" id="SSF53590">
    <property type="entry name" value="Nucleoside hydrolase"/>
    <property type="match status" value="1"/>
</dbReference>
<dbReference type="AlphaFoldDB" id="A0A161HLK3"/>
<name>A0A161HLK3_9ASCO</name>
<proteinExistence type="inferred from homology"/>
<dbReference type="GO" id="GO:0005829">
    <property type="term" value="C:cytosol"/>
    <property type="evidence" value="ECO:0007669"/>
    <property type="project" value="TreeGrafter"/>
</dbReference>
<dbReference type="InterPro" id="IPR001910">
    <property type="entry name" value="Inosine/uridine_hydrolase_dom"/>
</dbReference>
<dbReference type="InterPro" id="IPR036452">
    <property type="entry name" value="Ribo_hydro-like"/>
</dbReference>
<evidence type="ECO:0000256" key="2">
    <source>
        <dbReference type="ARBA" id="ARBA00022801"/>
    </source>
</evidence>
<keyword evidence="2" id="KW-0378">Hydrolase</keyword>
<dbReference type="OrthoDB" id="432381at2759"/>
<dbReference type="GO" id="GO:0008477">
    <property type="term" value="F:purine nucleosidase activity"/>
    <property type="evidence" value="ECO:0007669"/>
    <property type="project" value="TreeGrafter"/>
</dbReference>
<dbReference type="RefSeq" id="XP_018736744.1">
    <property type="nucleotide sequence ID" value="XM_018882359.1"/>
</dbReference>
<organism evidence="5 6">
    <name type="scientific">Sugiyamaella lignohabitans</name>
    <dbReference type="NCBI Taxonomy" id="796027"/>
    <lineage>
        <taxon>Eukaryota</taxon>
        <taxon>Fungi</taxon>
        <taxon>Dikarya</taxon>
        <taxon>Ascomycota</taxon>
        <taxon>Saccharomycotina</taxon>
        <taxon>Dipodascomycetes</taxon>
        <taxon>Dipodascales</taxon>
        <taxon>Trichomonascaceae</taxon>
        <taxon>Sugiyamaella</taxon>
    </lineage>
</organism>
<evidence type="ECO:0000313" key="5">
    <source>
        <dbReference type="EMBL" id="ANB14267.1"/>
    </source>
</evidence>
<evidence type="ECO:0000256" key="3">
    <source>
        <dbReference type="ARBA" id="ARBA00023295"/>
    </source>
</evidence>
<evidence type="ECO:0000313" key="6">
    <source>
        <dbReference type="Proteomes" id="UP000189580"/>
    </source>
</evidence>
<keyword evidence="3" id="KW-0326">Glycosidase</keyword>
<dbReference type="PANTHER" id="PTHR12304">
    <property type="entry name" value="INOSINE-URIDINE PREFERRING NUCLEOSIDE HYDROLASE"/>
    <property type="match status" value="1"/>
</dbReference>
<gene>
    <name evidence="5" type="ORF">AWJ20_5229</name>
</gene>
<comment type="similarity">
    <text evidence="1">Belongs to the IUNH family.</text>
</comment>
<dbReference type="KEGG" id="slb:AWJ20_5229"/>
<dbReference type="InterPro" id="IPR023186">
    <property type="entry name" value="IUNH"/>
</dbReference>
<feature type="domain" description="Inosine/uridine-preferring nucleoside hydrolase" evidence="4">
    <location>
        <begin position="3"/>
        <end position="278"/>
    </location>
</feature>